<dbReference type="CDD" id="cd16926">
    <property type="entry name" value="HATPase_MutL-MLH-PMS-like"/>
    <property type="match status" value="1"/>
</dbReference>
<dbReference type="NCBIfam" id="TIGR00585">
    <property type="entry name" value="mutl"/>
    <property type="match status" value="1"/>
</dbReference>
<dbReference type="InterPro" id="IPR014762">
    <property type="entry name" value="DNA_mismatch_repair_CS"/>
</dbReference>
<dbReference type="Gene3D" id="3.30.1370.100">
    <property type="entry name" value="MutL, C-terminal domain, regulatory subdomain"/>
    <property type="match status" value="1"/>
</dbReference>
<keyword evidence="2 4" id="KW-0227">DNA damage</keyword>
<comment type="caution">
    <text evidence="8">The sequence shown here is derived from an EMBL/GenBank/DDBJ whole genome shotgun (WGS) entry which is preliminary data.</text>
</comment>
<dbReference type="Proteomes" id="UP000660861">
    <property type="component" value="Unassembled WGS sequence"/>
</dbReference>
<dbReference type="InterPro" id="IPR037198">
    <property type="entry name" value="MutL_C_sf"/>
</dbReference>
<dbReference type="EMBL" id="JACRTC010000001">
    <property type="protein sequence ID" value="MBC8569641.1"/>
    <property type="molecule type" value="Genomic_DNA"/>
</dbReference>
<dbReference type="Gene3D" id="3.30.230.10">
    <property type="match status" value="1"/>
</dbReference>
<dbReference type="SUPFAM" id="SSF54211">
    <property type="entry name" value="Ribosomal protein S5 domain 2-like"/>
    <property type="match status" value="1"/>
</dbReference>
<dbReference type="GO" id="GO:0140664">
    <property type="term" value="F:ATP-dependent DNA damage sensor activity"/>
    <property type="evidence" value="ECO:0007669"/>
    <property type="project" value="InterPro"/>
</dbReference>
<dbReference type="GO" id="GO:0016887">
    <property type="term" value="F:ATP hydrolysis activity"/>
    <property type="evidence" value="ECO:0007669"/>
    <property type="project" value="InterPro"/>
</dbReference>
<dbReference type="SUPFAM" id="SSF55874">
    <property type="entry name" value="ATPase domain of HSP90 chaperone/DNA topoisomerase II/histidine kinase"/>
    <property type="match status" value="1"/>
</dbReference>
<evidence type="ECO:0000259" key="7">
    <source>
        <dbReference type="SMART" id="SM01340"/>
    </source>
</evidence>
<comment type="function">
    <text evidence="4">This protein is involved in the repair of mismatches in DNA. It is required for dam-dependent methyl-directed DNA mismatch repair. May act as a 'molecular matchmaker', a protein that promotes the formation of a stable complex between two or more DNA-binding proteins in an ATP-dependent manner without itself being part of a final effector complex.</text>
</comment>
<dbReference type="AlphaFoldDB" id="A0A926I9Y1"/>
<keyword evidence="8" id="KW-0540">Nuclease</keyword>
<keyword evidence="3 4" id="KW-0234">DNA repair</keyword>
<accession>A0A926I9Y1</accession>
<dbReference type="Pfam" id="PF08676">
    <property type="entry name" value="MutL_C"/>
    <property type="match status" value="1"/>
</dbReference>
<feature type="domain" description="DNA mismatch repair protein S5" evidence="7">
    <location>
        <begin position="209"/>
        <end position="327"/>
    </location>
</feature>
<comment type="similarity">
    <text evidence="1 4">Belongs to the DNA mismatch repair MutL/HexB family.</text>
</comment>
<keyword evidence="8" id="KW-0378">Hydrolase</keyword>
<dbReference type="SMART" id="SM01340">
    <property type="entry name" value="DNA_mis_repair"/>
    <property type="match status" value="1"/>
</dbReference>
<evidence type="ECO:0000256" key="5">
    <source>
        <dbReference type="SAM" id="MobiDB-lite"/>
    </source>
</evidence>
<evidence type="ECO:0000256" key="2">
    <source>
        <dbReference type="ARBA" id="ARBA00022763"/>
    </source>
</evidence>
<dbReference type="PANTHER" id="PTHR10073">
    <property type="entry name" value="DNA MISMATCH REPAIR PROTEIN MLH, PMS, MUTL"/>
    <property type="match status" value="1"/>
</dbReference>
<dbReference type="InterPro" id="IPR013507">
    <property type="entry name" value="DNA_mismatch_S5_2-like"/>
</dbReference>
<dbReference type="InterPro" id="IPR042121">
    <property type="entry name" value="MutL_C_regsub"/>
</dbReference>
<dbReference type="PANTHER" id="PTHR10073:SF12">
    <property type="entry name" value="DNA MISMATCH REPAIR PROTEIN MLH1"/>
    <property type="match status" value="1"/>
</dbReference>
<keyword evidence="9" id="KW-1185">Reference proteome</keyword>
<dbReference type="InterPro" id="IPR038973">
    <property type="entry name" value="MutL/Mlh/Pms-like"/>
</dbReference>
<dbReference type="Gene3D" id="3.30.1540.20">
    <property type="entry name" value="MutL, C-terminal domain, dimerisation subdomain"/>
    <property type="match status" value="1"/>
</dbReference>
<dbReference type="SUPFAM" id="SSF118116">
    <property type="entry name" value="DNA mismatch repair protein MutL"/>
    <property type="match status" value="1"/>
</dbReference>
<dbReference type="InterPro" id="IPR042120">
    <property type="entry name" value="MutL_C_dimsub"/>
</dbReference>
<dbReference type="PROSITE" id="PS00058">
    <property type="entry name" value="DNA_MISMATCH_REPAIR_1"/>
    <property type="match status" value="1"/>
</dbReference>
<dbReference type="InterPro" id="IPR014790">
    <property type="entry name" value="MutL_C"/>
</dbReference>
<keyword evidence="8" id="KW-0255">Endonuclease</keyword>
<evidence type="ECO:0000313" key="8">
    <source>
        <dbReference type="EMBL" id="MBC8569641.1"/>
    </source>
</evidence>
<dbReference type="Pfam" id="PF13589">
    <property type="entry name" value="HATPase_c_3"/>
    <property type="match status" value="1"/>
</dbReference>
<dbReference type="RefSeq" id="WP_262396736.1">
    <property type="nucleotide sequence ID" value="NZ_JACRTC010000001.1"/>
</dbReference>
<proteinExistence type="inferred from homology"/>
<dbReference type="InterPro" id="IPR014721">
    <property type="entry name" value="Ribsml_uS5_D2-typ_fold_subgr"/>
</dbReference>
<dbReference type="GO" id="GO:0006298">
    <property type="term" value="P:mismatch repair"/>
    <property type="evidence" value="ECO:0007669"/>
    <property type="project" value="UniProtKB-UniRule"/>
</dbReference>
<reference evidence="8" key="1">
    <citation type="submission" date="2020-08" db="EMBL/GenBank/DDBJ databases">
        <title>Genome public.</title>
        <authorList>
            <person name="Liu C."/>
            <person name="Sun Q."/>
        </authorList>
    </citation>
    <scope>NUCLEOTIDE SEQUENCE</scope>
    <source>
        <strain evidence="8">NSJ-54</strain>
    </source>
</reference>
<dbReference type="SMART" id="SM00853">
    <property type="entry name" value="MutL_C"/>
    <property type="match status" value="1"/>
</dbReference>
<evidence type="ECO:0000313" key="9">
    <source>
        <dbReference type="Proteomes" id="UP000660861"/>
    </source>
</evidence>
<organism evidence="8 9">
    <name type="scientific">Zongyangia hominis</name>
    <dbReference type="NCBI Taxonomy" id="2763677"/>
    <lineage>
        <taxon>Bacteria</taxon>
        <taxon>Bacillati</taxon>
        <taxon>Bacillota</taxon>
        <taxon>Clostridia</taxon>
        <taxon>Eubacteriales</taxon>
        <taxon>Oscillospiraceae</taxon>
        <taxon>Zongyangia</taxon>
    </lineage>
</organism>
<dbReference type="CDD" id="cd00782">
    <property type="entry name" value="MutL_Trans"/>
    <property type="match status" value="1"/>
</dbReference>
<evidence type="ECO:0000256" key="4">
    <source>
        <dbReference type="HAMAP-Rule" id="MF_00149"/>
    </source>
</evidence>
<sequence length="664" mass="72656">MPVIHVLDKHVAELIAAGEVVERPASAVKELMENAIDAGASSITVEIQNGGISYLRITDDGCGIARSDVKNAFLRHATSKIQNENDLERIGTLGFRGEALASIAAVSHVEMLTRTQEEELGTRIVLNGGEIESFDDAGCPKGTTIIVRDLFFNTPARMKFLKKDVSEGNAVANVVEKAALSRPDVSVRFLRDNQERLYTPGDNSLKSAIYSVLGKKFADDLIPVSYESGGLRLMGYISKPFAARANRTMQNFFVNKRFVKSRTCMVALEEGYKHSIMTGKFPACVLHIAIPEDTVDVNVHPAKIEVRFENEKRIFDLVYYGVKSAIMKSGAQPEMHLAGSGKAVSAIKGVSLGDGEKDQLRLSALAHVRGEEKTISPARAPLATPAGEEEPMRPRVLSQPNSAVEPARPIRDMTAVTYSVRPEKEGKEEPSLRQPLPKAAWVSAAASAAEEAPGDGAGPSDAEKDASPTAALLEEKPGWRLVGEVFHTYVILERGGDVVFIDKHAAHERLLYNRLKAGLTEMDRQFLLSPVMVTLSRQEHEAVCGHIDTFAAFGFDAEDFGDQTVLIRSAPMLLDAGEIESCVCEIASSILQNKKDLTPAVMDELYHSIACKAAMKAHDQRDELELRELVTLLDQDEDAKFCPHGRPVSVRVSEKDLEKRFGRQ</sequence>
<evidence type="ECO:0000259" key="6">
    <source>
        <dbReference type="SMART" id="SM00853"/>
    </source>
</evidence>
<evidence type="ECO:0000256" key="1">
    <source>
        <dbReference type="ARBA" id="ARBA00006082"/>
    </source>
</evidence>
<dbReference type="FunFam" id="3.30.565.10:FF:000003">
    <property type="entry name" value="DNA mismatch repair endonuclease MutL"/>
    <property type="match status" value="1"/>
</dbReference>
<gene>
    <name evidence="4 8" type="primary">mutL</name>
    <name evidence="8" type="ORF">H8709_02230</name>
</gene>
<evidence type="ECO:0000256" key="3">
    <source>
        <dbReference type="ARBA" id="ARBA00023204"/>
    </source>
</evidence>
<dbReference type="GO" id="GO:0032300">
    <property type="term" value="C:mismatch repair complex"/>
    <property type="evidence" value="ECO:0007669"/>
    <property type="project" value="InterPro"/>
</dbReference>
<dbReference type="GO" id="GO:0030983">
    <property type="term" value="F:mismatched DNA binding"/>
    <property type="evidence" value="ECO:0007669"/>
    <property type="project" value="InterPro"/>
</dbReference>
<feature type="region of interest" description="Disordered" evidence="5">
    <location>
        <begin position="373"/>
        <end position="468"/>
    </location>
</feature>
<feature type="domain" description="MutL C-terminal dimerisation" evidence="6">
    <location>
        <begin position="481"/>
        <end position="621"/>
    </location>
</feature>
<dbReference type="InterPro" id="IPR020667">
    <property type="entry name" value="DNA_mismatch_repair_MutL"/>
</dbReference>
<dbReference type="GO" id="GO:0005524">
    <property type="term" value="F:ATP binding"/>
    <property type="evidence" value="ECO:0007669"/>
    <property type="project" value="InterPro"/>
</dbReference>
<dbReference type="Gene3D" id="3.30.565.10">
    <property type="entry name" value="Histidine kinase-like ATPase, C-terminal domain"/>
    <property type="match status" value="1"/>
</dbReference>
<dbReference type="HAMAP" id="MF_00149">
    <property type="entry name" value="DNA_mis_repair"/>
    <property type="match status" value="1"/>
</dbReference>
<dbReference type="Pfam" id="PF01119">
    <property type="entry name" value="DNA_mis_repair"/>
    <property type="match status" value="1"/>
</dbReference>
<name>A0A926I9Y1_9FIRM</name>
<dbReference type="InterPro" id="IPR020568">
    <property type="entry name" value="Ribosomal_Su5_D2-typ_SF"/>
</dbReference>
<feature type="compositionally biased region" description="Basic and acidic residues" evidence="5">
    <location>
        <begin position="421"/>
        <end position="431"/>
    </location>
</feature>
<dbReference type="InterPro" id="IPR036890">
    <property type="entry name" value="HATPase_C_sf"/>
</dbReference>
<protein>
    <recommendedName>
        <fullName evidence="4">DNA mismatch repair protein MutL</fullName>
    </recommendedName>
</protein>
<dbReference type="InterPro" id="IPR002099">
    <property type="entry name" value="MutL/Mlh/PMS"/>
</dbReference>
<dbReference type="GO" id="GO:0004519">
    <property type="term" value="F:endonuclease activity"/>
    <property type="evidence" value="ECO:0007669"/>
    <property type="project" value="UniProtKB-KW"/>
</dbReference>
<feature type="compositionally biased region" description="Low complexity" evidence="5">
    <location>
        <begin position="437"/>
        <end position="451"/>
    </location>
</feature>